<proteinExistence type="predicted"/>
<organism evidence="3">
    <name type="scientific">Camponotus floridanus</name>
    <name type="common">Florida carpenter ant</name>
    <dbReference type="NCBI Taxonomy" id="104421"/>
    <lineage>
        <taxon>Eukaryota</taxon>
        <taxon>Metazoa</taxon>
        <taxon>Ecdysozoa</taxon>
        <taxon>Arthropoda</taxon>
        <taxon>Hexapoda</taxon>
        <taxon>Insecta</taxon>
        <taxon>Pterygota</taxon>
        <taxon>Neoptera</taxon>
        <taxon>Endopterygota</taxon>
        <taxon>Hymenoptera</taxon>
        <taxon>Apocrita</taxon>
        <taxon>Aculeata</taxon>
        <taxon>Formicoidea</taxon>
        <taxon>Formicidae</taxon>
        <taxon>Formicinae</taxon>
        <taxon>Camponotus</taxon>
    </lineage>
</organism>
<protein>
    <submittedName>
        <fullName evidence="2">Uncharacterized protein</fullName>
    </submittedName>
</protein>
<dbReference type="InParanoid" id="E2AZQ7"/>
<sequence>MATLRDQIIAYFETKDKIMPTVNQMYNTSTELSDISVQHTAVELELIKQQITIWLNREEYNITRNKIELAVNYYFANSLICSINDAAAMYGADPDIVKDEVIIACSQLWTKYHFDRPVETPSVSFSALQVRTSAERREKQYRLYRSSDGSKRNMMAKALFILLLSLDEHRRYDTAFRGAPPLVCTWSGSPGDKTEEEEEEALGVEKTALRSGL</sequence>
<reference evidence="2 3" key="1">
    <citation type="journal article" date="2010" name="Science">
        <title>Genomic comparison of the ants Camponotus floridanus and Harpegnathos saltator.</title>
        <authorList>
            <person name="Bonasio R."/>
            <person name="Zhang G."/>
            <person name="Ye C."/>
            <person name="Mutti N.S."/>
            <person name="Fang X."/>
            <person name="Qin N."/>
            <person name="Donahue G."/>
            <person name="Yang P."/>
            <person name="Li Q."/>
            <person name="Li C."/>
            <person name="Zhang P."/>
            <person name="Huang Z."/>
            <person name="Berger S.L."/>
            <person name="Reinberg D."/>
            <person name="Wang J."/>
            <person name="Liebig J."/>
        </authorList>
    </citation>
    <scope>NUCLEOTIDE SEQUENCE [LARGE SCALE GENOMIC DNA]</scope>
    <source>
        <strain evidence="3">C129</strain>
    </source>
</reference>
<evidence type="ECO:0000256" key="1">
    <source>
        <dbReference type="SAM" id="MobiDB-lite"/>
    </source>
</evidence>
<gene>
    <name evidence="2" type="ORF">EAG_15012</name>
</gene>
<name>E2AZQ7_CAMFO</name>
<evidence type="ECO:0000313" key="2">
    <source>
        <dbReference type="EMBL" id="EFN61036.1"/>
    </source>
</evidence>
<dbReference type="AlphaFoldDB" id="E2AZQ7"/>
<keyword evidence="3" id="KW-1185">Reference proteome</keyword>
<dbReference type="EMBL" id="GL444277">
    <property type="protein sequence ID" value="EFN61036.1"/>
    <property type="molecule type" value="Genomic_DNA"/>
</dbReference>
<feature type="region of interest" description="Disordered" evidence="1">
    <location>
        <begin position="187"/>
        <end position="213"/>
    </location>
</feature>
<accession>E2AZQ7</accession>
<dbReference type="Proteomes" id="UP000000311">
    <property type="component" value="Unassembled WGS sequence"/>
</dbReference>
<evidence type="ECO:0000313" key="3">
    <source>
        <dbReference type="Proteomes" id="UP000000311"/>
    </source>
</evidence>